<feature type="transmembrane region" description="Helical" evidence="8">
    <location>
        <begin position="12"/>
        <end position="36"/>
    </location>
</feature>
<evidence type="ECO:0000256" key="6">
    <source>
        <dbReference type="ARBA" id="ARBA00023136"/>
    </source>
</evidence>
<dbReference type="Gene3D" id="1.20.1720.10">
    <property type="entry name" value="Multidrug resistance protein D"/>
    <property type="match status" value="1"/>
</dbReference>
<feature type="compositionally biased region" description="Polar residues" evidence="7">
    <location>
        <begin position="485"/>
        <end position="494"/>
    </location>
</feature>
<gene>
    <name evidence="10" type="ORF">D9V28_06225</name>
</gene>
<evidence type="ECO:0000313" key="10">
    <source>
        <dbReference type="EMBL" id="RLQ86409.1"/>
    </source>
</evidence>
<keyword evidence="11" id="KW-1185">Reference proteome</keyword>
<feature type="transmembrane region" description="Helical" evidence="8">
    <location>
        <begin position="335"/>
        <end position="353"/>
    </location>
</feature>
<feature type="transmembrane region" description="Helical" evidence="8">
    <location>
        <begin position="359"/>
        <end position="376"/>
    </location>
</feature>
<feature type="domain" description="Major facilitator superfamily (MFS) profile" evidence="9">
    <location>
        <begin position="12"/>
        <end position="467"/>
    </location>
</feature>
<keyword evidence="6 8" id="KW-0472">Membrane</keyword>
<feature type="transmembrane region" description="Helical" evidence="8">
    <location>
        <begin position="224"/>
        <end position="246"/>
    </location>
</feature>
<sequence length="507" mass="50826">MSTETVARTRGVLIATCLSTLVVNANTSAVSILLPAISEDTGMSVTDLQWAVTGYSLVGAAVIITSGSLGDVFGRRRIFQLGLLLFVASCVFIALGTTGGMVIAGRMIQGAAGATILACGLSLLTVANKGQQAQLRAVSLWGAAAAVGAAAGPLVGGLLVGTTGWQGLFWVDAVVGVVCIVITAMSVAESRDPNRSHSIDFAGTILVALTLGPIILAMSKGAEWGWTSLATLGSLAFGVVAGIAFVAVERRVKVPLLDLALLRNRVLVGSTVAILIGAGTINALMYLLSLYFQDPASLGFDSFQAGLATLPATVGLVIVAPLVPRLAARFGGRQVVGAGFAITAVGFAIIGFTQTNWSYAIFVLPLIAVAVGMGLSNGPASSAATASVPANQVGEASGVSNMARYVGAAVATALAASIYGSVIASKTAAGAETAEALADGLSRASWVMAIFSLAGVLMAVVMGRHRAAVGTLYDAASAAASVSHTLPTSATPSQDGKHAGPVEAGSP</sequence>
<feature type="region of interest" description="Disordered" evidence="7">
    <location>
        <begin position="485"/>
        <end position="507"/>
    </location>
</feature>
<keyword evidence="3" id="KW-1003">Cell membrane</keyword>
<dbReference type="PANTHER" id="PTHR42718:SF46">
    <property type="entry name" value="BLR6921 PROTEIN"/>
    <property type="match status" value="1"/>
</dbReference>
<comment type="subcellular location">
    <subcellularLocation>
        <location evidence="1">Cell membrane</location>
        <topology evidence="1">Multi-pass membrane protein</topology>
    </subcellularLocation>
</comment>
<keyword evidence="4 8" id="KW-0812">Transmembrane</keyword>
<keyword evidence="5 8" id="KW-1133">Transmembrane helix</keyword>
<dbReference type="RefSeq" id="WP_121658771.1">
    <property type="nucleotide sequence ID" value="NZ_BMEK01000001.1"/>
</dbReference>
<comment type="caution">
    <text evidence="10">The sequence shown here is derived from an EMBL/GenBank/DDBJ whole genome shotgun (WGS) entry which is preliminary data.</text>
</comment>
<organism evidence="10 11">
    <name type="scientific">Mycetocola zhadangensis</name>
    <dbReference type="NCBI Taxonomy" id="1164595"/>
    <lineage>
        <taxon>Bacteria</taxon>
        <taxon>Bacillati</taxon>
        <taxon>Actinomycetota</taxon>
        <taxon>Actinomycetes</taxon>
        <taxon>Micrococcales</taxon>
        <taxon>Microbacteriaceae</taxon>
        <taxon>Mycetocola</taxon>
    </lineage>
</organism>
<keyword evidence="2" id="KW-0813">Transport</keyword>
<dbReference type="PANTHER" id="PTHR42718">
    <property type="entry name" value="MAJOR FACILITATOR SUPERFAMILY MULTIDRUG TRANSPORTER MFSC"/>
    <property type="match status" value="1"/>
</dbReference>
<dbReference type="SUPFAM" id="SSF103473">
    <property type="entry name" value="MFS general substrate transporter"/>
    <property type="match status" value="1"/>
</dbReference>
<feature type="transmembrane region" description="Helical" evidence="8">
    <location>
        <begin position="444"/>
        <end position="463"/>
    </location>
</feature>
<dbReference type="InterPro" id="IPR020846">
    <property type="entry name" value="MFS_dom"/>
</dbReference>
<accession>A0A3L7J7G2</accession>
<feature type="transmembrane region" description="Helical" evidence="8">
    <location>
        <begin position="167"/>
        <end position="187"/>
    </location>
</feature>
<evidence type="ECO:0000313" key="11">
    <source>
        <dbReference type="Proteomes" id="UP000282460"/>
    </source>
</evidence>
<name>A0A3L7J7G2_9MICO</name>
<evidence type="ECO:0000256" key="5">
    <source>
        <dbReference type="ARBA" id="ARBA00022989"/>
    </source>
</evidence>
<dbReference type="PROSITE" id="PS50850">
    <property type="entry name" value="MFS"/>
    <property type="match status" value="1"/>
</dbReference>
<evidence type="ECO:0000256" key="4">
    <source>
        <dbReference type="ARBA" id="ARBA00022692"/>
    </source>
</evidence>
<feature type="transmembrane region" description="Helical" evidence="8">
    <location>
        <begin position="140"/>
        <end position="161"/>
    </location>
</feature>
<dbReference type="InterPro" id="IPR036259">
    <property type="entry name" value="MFS_trans_sf"/>
</dbReference>
<evidence type="ECO:0000256" key="7">
    <source>
        <dbReference type="SAM" id="MobiDB-lite"/>
    </source>
</evidence>
<dbReference type="AlphaFoldDB" id="A0A3L7J7G2"/>
<feature type="transmembrane region" description="Helical" evidence="8">
    <location>
        <begin position="199"/>
        <end position="218"/>
    </location>
</feature>
<feature type="transmembrane region" description="Helical" evidence="8">
    <location>
        <begin position="303"/>
        <end position="323"/>
    </location>
</feature>
<dbReference type="OrthoDB" id="7375466at2"/>
<evidence type="ECO:0000256" key="3">
    <source>
        <dbReference type="ARBA" id="ARBA00022475"/>
    </source>
</evidence>
<dbReference type="CDD" id="cd17321">
    <property type="entry name" value="MFS_MMR_MDR_like"/>
    <property type="match status" value="1"/>
</dbReference>
<feature type="transmembrane region" description="Helical" evidence="8">
    <location>
        <begin position="266"/>
        <end position="291"/>
    </location>
</feature>
<evidence type="ECO:0000259" key="9">
    <source>
        <dbReference type="PROSITE" id="PS50850"/>
    </source>
</evidence>
<evidence type="ECO:0000256" key="1">
    <source>
        <dbReference type="ARBA" id="ARBA00004651"/>
    </source>
</evidence>
<dbReference type="Proteomes" id="UP000282460">
    <property type="component" value="Unassembled WGS sequence"/>
</dbReference>
<dbReference type="GO" id="GO:0022857">
    <property type="term" value="F:transmembrane transporter activity"/>
    <property type="evidence" value="ECO:0007669"/>
    <property type="project" value="InterPro"/>
</dbReference>
<protein>
    <submittedName>
        <fullName evidence="10">MFS transporter</fullName>
    </submittedName>
</protein>
<dbReference type="EMBL" id="RCWJ01000001">
    <property type="protein sequence ID" value="RLQ86409.1"/>
    <property type="molecule type" value="Genomic_DNA"/>
</dbReference>
<dbReference type="Gene3D" id="1.20.1250.20">
    <property type="entry name" value="MFS general substrate transporter like domains"/>
    <property type="match status" value="1"/>
</dbReference>
<evidence type="ECO:0000256" key="8">
    <source>
        <dbReference type="SAM" id="Phobius"/>
    </source>
</evidence>
<dbReference type="GO" id="GO:0005886">
    <property type="term" value="C:plasma membrane"/>
    <property type="evidence" value="ECO:0007669"/>
    <property type="project" value="UniProtKB-SubCell"/>
</dbReference>
<dbReference type="Pfam" id="PF07690">
    <property type="entry name" value="MFS_1"/>
    <property type="match status" value="1"/>
</dbReference>
<feature type="transmembrane region" description="Helical" evidence="8">
    <location>
        <begin position="110"/>
        <end position="128"/>
    </location>
</feature>
<dbReference type="InterPro" id="IPR011701">
    <property type="entry name" value="MFS"/>
</dbReference>
<proteinExistence type="predicted"/>
<reference evidence="10 11" key="1">
    <citation type="submission" date="2018-10" db="EMBL/GenBank/DDBJ databases">
        <authorList>
            <person name="Li J."/>
        </authorList>
    </citation>
    <scope>NUCLEOTIDE SEQUENCE [LARGE SCALE GENOMIC DNA]</scope>
    <source>
        <strain evidence="10 11">ZD1-4</strain>
    </source>
</reference>
<feature type="transmembrane region" description="Helical" evidence="8">
    <location>
        <begin position="405"/>
        <end position="424"/>
    </location>
</feature>
<feature type="transmembrane region" description="Helical" evidence="8">
    <location>
        <begin position="48"/>
        <end position="69"/>
    </location>
</feature>
<evidence type="ECO:0000256" key="2">
    <source>
        <dbReference type="ARBA" id="ARBA00022448"/>
    </source>
</evidence>
<feature type="transmembrane region" description="Helical" evidence="8">
    <location>
        <begin position="81"/>
        <end position="104"/>
    </location>
</feature>